<dbReference type="EMBL" id="CP021361">
    <property type="protein sequence ID" value="ART52056.1"/>
    <property type="molecule type" value="Genomic_DNA"/>
</dbReference>
<reference evidence="3 4" key="1">
    <citation type="submission" date="2017-05" db="EMBL/GenBank/DDBJ databases">
        <title>Polyphasic characterization of four soil-derived phenanthrene-degrading Acidovorax strains and proposal of Acidovorax phenanthrenivorans sp. nov.</title>
        <authorList>
            <person name="Singleton D.R."/>
            <person name="Lee J."/>
            <person name="Dickey A.N."/>
            <person name="Stroud A."/>
            <person name="Scholl E.H."/>
            <person name="Wright F.A."/>
            <person name="Aitken M.D."/>
        </authorList>
    </citation>
    <scope>NUCLEOTIDE SEQUENCE [LARGE SCALE GENOMIC DNA]</scope>
    <source>
        <strain evidence="3">NA3</strain>
    </source>
</reference>
<dbReference type="AlphaFoldDB" id="A0A240U2I9"/>
<name>A0A240U2I9_9BURK</name>
<sequence length="105" mass="10699">MISGLVAGKLFGPAELRIDKAGKPFAVAKVLASSGDGETLIVNVIGFESAVCSALQALGEGEPIALAGGLTPRVWTDKQGNTRPALDMVAHRVLTAYDAGGTHLA</sequence>
<dbReference type="RefSeq" id="WP_094098043.1">
    <property type="nucleotide sequence ID" value="NZ_CP021361.1"/>
</dbReference>
<dbReference type="KEGG" id="acin:CBP34_10895"/>
<organism evidence="3 4">
    <name type="scientific">Acidovorax carolinensis</name>
    <dbReference type="NCBI Taxonomy" id="553814"/>
    <lineage>
        <taxon>Bacteria</taxon>
        <taxon>Pseudomonadati</taxon>
        <taxon>Pseudomonadota</taxon>
        <taxon>Betaproteobacteria</taxon>
        <taxon>Burkholderiales</taxon>
        <taxon>Comamonadaceae</taxon>
        <taxon>Acidovorax</taxon>
    </lineage>
</organism>
<protein>
    <submittedName>
        <fullName evidence="3">Single-stranded DNA-binding protein</fullName>
    </submittedName>
</protein>
<gene>
    <name evidence="3" type="ORF">CBP34_10895</name>
</gene>
<keyword evidence="4" id="KW-1185">Reference proteome</keyword>
<dbReference type="Gene3D" id="2.40.50.140">
    <property type="entry name" value="Nucleic acid-binding proteins"/>
    <property type="match status" value="1"/>
</dbReference>
<dbReference type="SUPFAM" id="SSF50249">
    <property type="entry name" value="Nucleic acid-binding proteins"/>
    <property type="match status" value="1"/>
</dbReference>
<keyword evidence="1 2" id="KW-0238">DNA-binding</keyword>
<dbReference type="InterPro" id="IPR012340">
    <property type="entry name" value="NA-bd_OB-fold"/>
</dbReference>
<dbReference type="InterPro" id="IPR000424">
    <property type="entry name" value="Primosome_PriB/ssb"/>
</dbReference>
<accession>A0A240U2I9</accession>
<evidence type="ECO:0000256" key="2">
    <source>
        <dbReference type="PROSITE-ProRule" id="PRU00252"/>
    </source>
</evidence>
<evidence type="ECO:0000256" key="1">
    <source>
        <dbReference type="ARBA" id="ARBA00023125"/>
    </source>
</evidence>
<evidence type="ECO:0000313" key="3">
    <source>
        <dbReference type="EMBL" id="ART52056.1"/>
    </source>
</evidence>
<dbReference type="PROSITE" id="PS50935">
    <property type="entry name" value="SSB"/>
    <property type="match status" value="1"/>
</dbReference>
<dbReference type="GO" id="GO:0003697">
    <property type="term" value="F:single-stranded DNA binding"/>
    <property type="evidence" value="ECO:0007669"/>
    <property type="project" value="InterPro"/>
</dbReference>
<dbReference type="Proteomes" id="UP000194432">
    <property type="component" value="Chromosome 1"/>
</dbReference>
<evidence type="ECO:0000313" key="4">
    <source>
        <dbReference type="Proteomes" id="UP000194432"/>
    </source>
</evidence>
<proteinExistence type="predicted"/>